<reference evidence="3" key="1">
    <citation type="journal article" date="2017" name="Plant J.">
        <title>The pomegranate (Punica granatum L.) genome and the genomics of punicalagin biosynthesis.</title>
        <authorList>
            <person name="Qin G."/>
            <person name="Xu C."/>
            <person name="Ming R."/>
            <person name="Tang H."/>
            <person name="Guyot R."/>
            <person name="Kramer E.M."/>
            <person name="Hu Y."/>
            <person name="Yi X."/>
            <person name="Qi Y."/>
            <person name="Xu X."/>
            <person name="Gao Z."/>
            <person name="Pan H."/>
            <person name="Jian J."/>
            <person name="Tian Y."/>
            <person name="Yue Z."/>
            <person name="Xu Y."/>
        </authorList>
    </citation>
    <scope>NUCLEOTIDE SEQUENCE [LARGE SCALE GENOMIC DNA]</scope>
    <source>
        <strain evidence="3">cv. Dabenzi</strain>
    </source>
</reference>
<comment type="caution">
    <text evidence="2">The sequence shown here is derived from an EMBL/GenBank/DDBJ whole genome shotgun (WGS) entry which is preliminary data.</text>
</comment>
<proteinExistence type="predicted"/>
<dbReference type="Proteomes" id="UP000197138">
    <property type="component" value="Unassembled WGS sequence"/>
</dbReference>
<feature type="region of interest" description="Disordered" evidence="1">
    <location>
        <begin position="27"/>
        <end position="75"/>
    </location>
</feature>
<name>A0A218XR36_PUNGR</name>
<dbReference type="AlphaFoldDB" id="A0A218XR36"/>
<protein>
    <submittedName>
        <fullName evidence="2">Uncharacterized protein</fullName>
    </submittedName>
</protein>
<sequence>MDVVSGVEWLRGEGTYNRAVPLSSPSVFESENIGRGEGADPAKDSPPVGRQSLRRRSVTRAGEESSHTKCRAKDEEKKMVVVACASGSCRLESKKRNRDASRLMEVMVTLMGCAWRCLWEHGLPSIS</sequence>
<feature type="compositionally biased region" description="Basic and acidic residues" evidence="1">
    <location>
        <begin position="61"/>
        <end position="75"/>
    </location>
</feature>
<gene>
    <name evidence="2" type="ORF">CDL15_Pgr016018</name>
</gene>
<accession>A0A218XR36</accession>
<evidence type="ECO:0000256" key="1">
    <source>
        <dbReference type="SAM" id="MobiDB-lite"/>
    </source>
</evidence>
<feature type="compositionally biased region" description="Basic and acidic residues" evidence="1">
    <location>
        <begin position="32"/>
        <end position="43"/>
    </location>
</feature>
<dbReference type="EMBL" id="MTKT01001080">
    <property type="protein sequence ID" value="OWM86981.1"/>
    <property type="molecule type" value="Genomic_DNA"/>
</dbReference>
<organism evidence="2 3">
    <name type="scientific">Punica granatum</name>
    <name type="common">Pomegranate</name>
    <dbReference type="NCBI Taxonomy" id="22663"/>
    <lineage>
        <taxon>Eukaryota</taxon>
        <taxon>Viridiplantae</taxon>
        <taxon>Streptophyta</taxon>
        <taxon>Embryophyta</taxon>
        <taxon>Tracheophyta</taxon>
        <taxon>Spermatophyta</taxon>
        <taxon>Magnoliopsida</taxon>
        <taxon>eudicotyledons</taxon>
        <taxon>Gunneridae</taxon>
        <taxon>Pentapetalae</taxon>
        <taxon>rosids</taxon>
        <taxon>malvids</taxon>
        <taxon>Myrtales</taxon>
        <taxon>Lythraceae</taxon>
        <taxon>Punica</taxon>
    </lineage>
</organism>
<evidence type="ECO:0000313" key="2">
    <source>
        <dbReference type="EMBL" id="OWM86981.1"/>
    </source>
</evidence>
<evidence type="ECO:0000313" key="3">
    <source>
        <dbReference type="Proteomes" id="UP000197138"/>
    </source>
</evidence>